<comment type="subunit">
    <text evidence="8">Homodimer.</text>
</comment>
<evidence type="ECO:0000256" key="5">
    <source>
        <dbReference type="ARBA" id="ARBA00023027"/>
    </source>
</evidence>
<dbReference type="InterPro" id="IPR050241">
    <property type="entry name" value="NAD-cap_RNA_hydrolase_NudC"/>
</dbReference>
<dbReference type="Gene3D" id="3.90.79.10">
    <property type="entry name" value="Nucleoside Triphosphate Pyrophosphohydrolase"/>
    <property type="match status" value="1"/>
</dbReference>
<evidence type="ECO:0000256" key="6">
    <source>
        <dbReference type="ARBA" id="ARBA00023211"/>
    </source>
</evidence>
<dbReference type="GO" id="GO:0006742">
    <property type="term" value="P:NADP+ catabolic process"/>
    <property type="evidence" value="ECO:0007669"/>
    <property type="project" value="TreeGrafter"/>
</dbReference>
<comment type="similarity">
    <text evidence="1 8">Belongs to the Nudix hydrolase family. NudC subfamily.</text>
</comment>
<dbReference type="NCBIfam" id="NF001299">
    <property type="entry name" value="PRK00241.1"/>
    <property type="match status" value="1"/>
</dbReference>
<dbReference type="RefSeq" id="WP_183988586.1">
    <property type="nucleotide sequence ID" value="NZ_JACHHG010000016.1"/>
</dbReference>
<feature type="short sequence motif" description="Nudix box" evidence="8">
    <location>
        <begin position="179"/>
        <end position="200"/>
    </location>
</feature>
<feature type="binding site" evidence="8">
    <location>
        <position position="198"/>
    </location>
    <ligand>
        <name>a divalent metal cation</name>
        <dbReference type="ChEBI" id="CHEBI:60240"/>
        <label>1</label>
    </ligand>
</feature>
<feature type="binding site" evidence="8">
    <location>
        <position position="139"/>
    </location>
    <ligand>
        <name>Zn(2+)</name>
        <dbReference type="ChEBI" id="CHEBI:29105"/>
    </ligand>
</feature>
<comment type="cofactor">
    <cofactor evidence="8">
        <name>Zn(2+)</name>
        <dbReference type="ChEBI" id="CHEBI:29105"/>
    </cofactor>
    <text evidence="8">Binds 1 zinc ion per subunit.</text>
</comment>
<dbReference type="GO" id="GO:0030145">
    <property type="term" value="F:manganese ion binding"/>
    <property type="evidence" value="ECO:0007669"/>
    <property type="project" value="UniProtKB-UniRule"/>
</dbReference>
<evidence type="ECO:0000313" key="11">
    <source>
        <dbReference type="Proteomes" id="UP000569951"/>
    </source>
</evidence>
<keyword evidence="4 8" id="KW-0460">Magnesium</keyword>
<proteinExistence type="inferred from homology"/>
<reference evidence="10 11" key="1">
    <citation type="submission" date="2020-08" db="EMBL/GenBank/DDBJ databases">
        <title>Genomic Encyclopedia of Type Strains, Phase IV (KMG-IV): sequencing the most valuable type-strain genomes for metagenomic binning, comparative biology and taxonomic classification.</title>
        <authorList>
            <person name="Goeker M."/>
        </authorList>
    </citation>
    <scope>NUCLEOTIDE SEQUENCE [LARGE SCALE GENOMIC DNA]</scope>
    <source>
        <strain evidence="10 11">DSM 21458</strain>
    </source>
</reference>
<dbReference type="InterPro" id="IPR015375">
    <property type="entry name" value="NADH_PPase-like_N"/>
</dbReference>
<evidence type="ECO:0000256" key="2">
    <source>
        <dbReference type="ARBA" id="ARBA00022723"/>
    </source>
</evidence>
<name>A0A841I490_9DEIO</name>
<feature type="binding site" evidence="8">
    <location>
        <position position="121"/>
    </location>
    <ligand>
        <name>Zn(2+)</name>
        <dbReference type="ChEBI" id="CHEBI:29105"/>
    </ligand>
</feature>
<comment type="catalytic activity">
    <reaction evidence="8">
        <text>NADH + H2O = reduced beta-nicotinamide D-ribonucleotide + AMP + 2 H(+)</text>
        <dbReference type="Rhea" id="RHEA:48868"/>
        <dbReference type="ChEBI" id="CHEBI:15377"/>
        <dbReference type="ChEBI" id="CHEBI:15378"/>
        <dbReference type="ChEBI" id="CHEBI:57945"/>
        <dbReference type="ChEBI" id="CHEBI:90832"/>
        <dbReference type="ChEBI" id="CHEBI:456215"/>
        <dbReference type="EC" id="3.6.1.22"/>
    </reaction>
</comment>
<feature type="binding site" evidence="8">
    <location>
        <position position="194"/>
    </location>
    <ligand>
        <name>a divalent metal cation</name>
        <dbReference type="ChEBI" id="CHEBI:60240"/>
        <label>2</label>
    </ligand>
</feature>
<dbReference type="Pfam" id="PF00293">
    <property type="entry name" value="NUDIX"/>
    <property type="match status" value="1"/>
</dbReference>
<accession>A0A841I490</accession>
<feature type="domain" description="Nudix hydrolase" evidence="9">
    <location>
        <begin position="144"/>
        <end position="270"/>
    </location>
</feature>
<comment type="cofactor">
    <cofactor evidence="8">
        <name>Mg(2+)</name>
        <dbReference type="ChEBI" id="CHEBI:18420"/>
    </cofactor>
    <cofactor evidence="8">
        <name>Mn(2+)</name>
        <dbReference type="ChEBI" id="CHEBI:29035"/>
    </cofactor>
    <text evidence="8">Divalent metal cations. Mg(2+) or Mn(2+).</text>
</comment>
<feature type="binding site" evidence="8">
    <location>
        <position position="239"/>
    </location>
    <ligand>
        <name>a divalent metal cation</name>
        <dbReference type="ChEBI" id="CHEBI:60240"/>
        <label>3</label>
    </ligand>
</feature>
<feature type="binding site" evidence="8">
    <location>
        <position position="88"/>
    </location>
    <ligand>
        <name>substrate</name>
    </ligand>
</feature>
<dbReference type="EC" id="3.6.1.22" evidence="8"/>
<dbReference type="InterPro" id="IPR015797">
    <property type="entry name" value="NUDIX_hydrolase-like_dom_sf"/>
</dbReference>
<dbReference type="InterPro" id="IPR049734">
    <property type="entry name" value="NudC-like_C"/>
</dbReference>
<dbReference type="GO" id="GO:0035529">
    <property type="term" value="F:NADH pyrophosphatase activity"/>
    <property type="evidence" value="ECO:0007669"/>
    <property type="project" value="TreeGrafter"/>
</dbReference>
<dbReference type="GO" id="GO:0008270">
    <property type="term" value="F:zinc ion binding"/>
    <property type="evidence" value="ECO:0007669"/>
    <property type="project" value="UniProtKB-UniRule"/>
</dbReference>
<dbReference type="GO" id="GO:0005829">
    <property type="term" value="C:cytosol"/>
    <property type="evidence" value="ECO:0007669"/>
    <property type="project" value="TreeGrafter"/>
</dbReference>
<dbReference type="InterPro" id="IPR022925">
    <property type="entry name" value="RNA_Hydrolase_NudC"/>
</dbReference>
<feature type="binding site" evidence="8">
    <location>
        <position position="136"/>
    </location>
    <ligand>
        <name>Zn(2+)</name>
        <dbReference type="ChEBI" id="CHEBI:29105"/>
    </ligand>
</feature>
<keyword evidence="8" id="KW-0862">Zinc</keyword>
<dbReference type="SUPFAM" id="SSF55811">
    <property type="entry name" value="Nudix"/>
    <property type="match status" value="2"/>
</dbReference>
<feature type="binding site" evidence="8">
    <location>
        <position position="261"/>
    </location>
    <ligand>
        <name>substrate</name>
    </ligand>
</feature>
<dbReference type="PROSITE" id="PS00893">
    <property type="entry name" value="NUDIX_BOX"/>
    <property type="match status" value="1"/>
</dbReference>
<feature type="binding site" evidence="8">
    <location>
        <position position="118"/>
    </location>
    <ligand>
        <name>Zn(2+)</name>
        <dbReference type="ChEBI" id="CHEBI:29105"/>
    </ligand>
</feature>
<dbReference type="EMBL" id="JACHHG010000016">
    <property type="protein sequence ID" value="MBB6099846.1"/>
    <property type="molecule type" value="Genomic_DNA"/>
</dbReference>
<protein>
    <recommendedName>
        <fullName evidence="8">NAD-capped RNA hydrolase NudC</fullName>
        <shortName evidence="8">DeNADding enzyme NudC</shortName>
        <ecNumber evidence="8">3.6.1.-</ecNumber>
    </recommendedName>
    <alternativeName>
        <fullName evidence="8">NADH pyrophosphatase</fullName>
        <ecNumber evidence="8">3.6.1.22</ecNumber>
    </alternativeName>
</protein>
<comment type="caution">
    <text evidence="10">The sequence shown here is derived from an EMBL/GenBank/DDBJ whole genome shotgun (WGS) entry which is preliminary data.</text>
</comment>
<dbReference type="GO" id="GO:0019677">
    <property type="term" value="P:NAD+ catabolic process"/>
    <property type="evidence" value="ECO:0007669"/>
    <property type="project" value="TreeGrafter"/>
</dbReference>
<keyword evidence="11" id="KW-1185">Reference proteome</keyword>
<dbReference type="InterPro" id="IPR020084">
    <property type="entry name" value="NUDIX_hydrolase_CS"/>
</dbReference>
<dbReference type="AlphaFoldDB" id="A0A841I490"/>
<keyword evidence="6 8" id="KW-0464">Manganese</keyword>
<dbReference type="CDD" id="cd03429">
    <property type="entry name" value="NUDIX_NADH_pyrophosphatase_Nudt13"/>
    <property type="match status" value="1"/>
</dbReference>
<dbReference type="PANTHER" id="PTHR42904:SF6">
    <property type="entry name" value="NAD-CAPPED RNA HYDROLASE NUDT12"/>
    <property type="match status" value="1"/>
</dbReference>
<dbReference type="Proteomes" id="UP000569951">
    <property type="component" value="Unassembled WGS sequence"/>
</dbReference>
<dbReference type="InterPro" id="IPR000086">
    <property type="entry name" value="NUDIX_hydrolase_dom"/>
</dbReference>
<feature type="binding site" evidence="8">
    <location>
        <position position="131"/>
    </location>
    <ligand>
        <name>substrate</name>
    </ligand>
</feature>
<organism evidence="10 11">
    <name type="scientific">Deinobacterium chartae</name>
    <dbReference type="NCBI Taxonomy" id="521158"/>
    <lineage>
        <taxon>Bacteria</taxon>
        <taxon>Thermotogati</taxon>
        <taxon>Deinococcota</taxon>
        <taxon>Deinococci</taxon>
        <taxon>Deinococcales</taxon>
        <taxon>Deinococcaceae</taxon>
        <taxon>Deinobacterium</taxon>
    </lineage>
</organism>
<evidence type="ECO:0000256" key="8">
    <source>
        <dbReference type="HAMAP-Rule" id="MF_00297"/>
    </source>
</evidence>
<feature type="binding site" evidence="8">
    <location>
        <position position="194"/>
    </location>
    <ligand>
        <name>a divalent metal cation</name>
        <dbReference type="ChEBI" id="CHEBI:60240"/>
        <label>3</label>
    </ligand>
</feature>
<evidence type="ECO:0000313" key="10">
    <source>
        <dbReference type="EMBL" id="MBB6099846.1"/>
    </source>
</evidence>
<feature type="binding site" evidence="8">
    <location>
        <position position="239"/>
    </location>
    <ligand>
        <name>a divalent metal cation</name>
        <dbReference type="ChEBI" id="CHEBI:60240"/>
        <label>1</label>
    </ligand>
</feature>
<dbReference type="Gene3D" id="3.90.79.20">
    <property type="match status" value="1"/>
</dbReference>
<dbReference type="Pfam" id="PF09296">
    <property type="entry name" value="NUDIX-like"/>
    <property type="match status" value="1"/>
</dbReference>
<evidence type="ECO:0000256" key="4">
    <source>
        <dbReference type="ARBA" id="ARBA00022842"/>
    </source>
</evidence>
<feature type="binding site" evidence="8">
    <location>
        <position position="198"/>
    </location>
    <ligand>
        <name>a divalent metal cation</name>
        <dbReference type="ChEBI" id="CHEBI:60240"/>
        <label>3</label>
    </ligand>
</feature>
<evidence type="ECO:0000256" key="3">
    <source>
        <dbReference type="ARBA" id="ARBA00022801"/>
    </source>
</evidence>
<dbReference type="PANTHER" id="PTHR42904">
    <property type="entry name" value="NUDIX HYDROLASE, NUDC SUBFAMILY"/>
    <property type="match status" value="1"/>
</dbReference>
<evidence type="ECO:0000256" key="1">
    <source>
        <dbReference type="ARBA" id="ARBA00009595"/>
    </source>
</evidence>
<feature type="binding site" evidence="8">
    <location>
        <begin position="212"/>
        <end position="219"/>
    </location>
    <ligand>
        <name>substrate</name>
    </ligand>
</feature>
<dbReference type="Pfam" id="PF09297">
    <property type="entry name" value="Zn_ribbon_NUD"/>
    <property type="match status" value="1"/>
</dbReference>
<sequence>MDSNFHLGNVHPPEADAPALLFCFEGTQLLLLEERSTLRLPTQTDLEGAGLLPTERYYIGRLGPVPCYTAAWPKGETLPGGARLEHLRAVFAQLGAERFAVAGRAAQILHFEDTHRFCGRCGAVCAPLEGERARACSRCGLVAYPRLSPAVIVRIERDGELLLARGRNTPPGMFSTLAGFVEPGESLEAAVHREVREEVGLALRDLRYFGSQPWPFPHSLMVAFTACYAGGELRPDPAELLEARWFRPDALPEIAGPISIARTMIDDFVRAHSVTGR</sequence>
<feature type="binding site" evidence="8">
    <location>
        <position position="178"/>
    </location>
    <ligand>
        <name>a divalent metal cation</name>
        <dbReference type="ChEBI" id="CHEBI:60240"/>
        <label>1</label>
    </ligand>
</feature>
<dbReference type="HAMAP" id="MF_00297">
    <property type="entry name" value="Nudix_NudC"/>
    <property type="match status" value="1"/>
</dbReference>
<keyword evidence="5 8" id="KW-0520">NAD</keyword>
<dbReference type="EC" id="3.6.1.-" evidence="8"/>
<comment type="catalytic activity">
    <reaction evidence="7">
        <text>a 5'-end NAD(+)-phospho-ribonucleoside in mRNA + H2O = a 5'-end phospho-adenosine-phospho-ribonucleoside in mRNA + beta-nicotinamide D-ribonucleotide + 2 H(+)</text>
        <dbReference type="Rhea" id="RHEA:60876"/>
        <dbReference type="Rhea" id="RHEA-COMP:15698"/>
        <dbReference type="Rhea" id="RHEA-COMP:15719"/>
        <dbReference type="ChEBI" id="CHEBI:14649"/>
        <dbReference type="ChEBI" id="CHEBI:15377"/>
        <dbReference type="ChEBI" id="CHEBI:15378"/>
        <dbReference type="ChEBI" id="CHEBI:144029"/>
        <dbReference type="ChEBI" id="CHEBI:144051"/>
    </reaction>
    <physiologicalReaction direction="left-to-right" evidence="7">
        <dbReference type="Rhea" id="RHEA:60877"/>
    </physiologicalReaction>
</comment>
<comment type="function">
    <text evidence="8">mRNA decapping enzyme that specifically removes the nicotinamide adenine dinucleotide (NAD) cap from a subset of mRNAs by hydrolyzing the diphosphate linkage to produce nicotinamide mononucleotide (NMN) and 5' monophosphate mRNA. The NAD-cap is present at the 5'-end of some mRNAs and stabilizes RNA against 5'-processing. Has preference for mRNAs with a 5'-end purine. Catalyzes the hydrolysis of a broad range of dinucleotide pyrophosphates.</text>
</comment>
<evidence type="ECO:0000259" key="9">
    <source>
        <dbReference type="PROSITE" id="PS51462"/>
    </source>
</evidence>
<evidence type="ECO:0000256" key="7">
    <source>
        <dbReference type="ARBA" id="ARBA00023679"/>
    </source>
</evidence>
<keyword evidence="3 8" id="KW-0378">Hydrolase</keyword>
<dbReference type="GO" id="GO:0000210">
    <property type="term" value="F:NAD+ diphosphatase activity"/>
    <property type="evidence" value="ECO:0007669"/>
    <property type="project" value="UniProtKB-UniRule"/>
</dbReference>
<gene>
    <name evidence="8" type="primary">nudC</name>
    <name evidence="10" type="ORF">HNR42_003306</name>
</gene>
<feature type="binding site" evidence="8">
    <location>
        <position position="144"/>
    </location>
    <ligand>
        <name>substrate</name>
    </ligand>
</feature>
<dbReference type="PROSITE" id="PS51462">
    <property type="entry name" value="NUDIX"/>
    <property type="match status" value="1"/>
</dbReference>
<comment type="caution">
    <text evidence="8">Lacks conserved residue(s) required for the propagation of feature annotation.</text>
</comment>
<dbReference type="InterPro" id="IPR015376">
    <property type="entry name" value="Znr_NADH_PPase"/>
</dbReference>
<comment type="catalytic activity">
    <reaction evidence="8">
        <text>NAD(+) + H2O = beta-nicotinamide D-ribonucleotide + AMP + 2 H(+)</text>
        <dbReference type="Rhea" id="RHEA:11800"/>
        <dbReference type="ChEBI" id="CHEBI:14649"/>
        <dbReference type="ChEBI" id="CHEBI:15377"/>
        <dbReference type="ChEBI" id="CHEBI:15378"/>
        <dbReference type="ChEBI" id="CHEBI:57540"/>
        <dbReference type="ChEBI" id="CHEBI:456215"/>
        <dbReference type="EC" id="3.6.1.22"/>
    </reaction>
</comment>
<keyword evidence="2 8" id="KW-0479">Metal-binding</keyword>
<dbReference type="GO" id="GO:0000287">
    <property type="term" value="F:magnesium ion binding"/>
    <property type="evidence" value="ECO:0007669"/>
    <property type="project" value="UniProtKB-UniRule"/>
</dbReference>